<dbReference type="NCBIfam" id="TIGR00339">
    <property type="entry name" value="sopT"/>
    <property type="match status" value="1"/>
</dbReference>
<protein>
    <recommendedName>
        <fullName evidence="8 9">Multifunctional fusion protein</fullName>
    </recommendedName>
    <domain>
        <recommendedName>
            <fullName evidence="8">Adenylyl-sulfate kinase</fullName>
            <ecNumber evidence="8">2.7.1.25</ecNumber>
        </recommendedName>
        <alternativeName>
            <fullName evidence="8">APS kinase</fullName>
        </alternativeName>
        <alternativeName>
            <fullName evidence="8">ATP adenosine-5'-phosphosulfate 3'-phosphotransferase</fullName>
        </alternativeName>
        <alternativeName>
            <fullName evidence="8">Adenosine-5'-phosphosulfate kinase</fullName>
        </alternativeName>
    </domain>
    <domain>
        <recommendedName>
            <fullName evidence="9">Sulfate adenylyltransferase</fullName>
            <ecNumber evidence="9">2.7.7.4</ecNumber>
        </recommendedName>
        <alternativeName>
            <fullName evidence="9">ATP-sulfurylase</fullName>
        </alternativeName>
        <alternativeName>
            <fullName evidence="9">Sulfate adenylate transferase</fullName>
            <shortName evidence="9">SAT</shortName>
        </alternativeName>
    </domain>
</protein>
<feature type="domain" description="APS kinase" evidence="10">
    <location>
        <begin position="400"/>
        <end position="548"/>
    </location>
</feature>
<proteinExistence type="inferred from homology"/>
<evidence type="ECO:0000256" key="4">
    <source>
        <dbReference type="ARBA" id="ARBA00022695"/>
    </source>
</evidence>
<dbReference type="SUPFAM" id="SSF52374">
    <property type="entry name" value="Nucleotidylyl transferase"/>
    <property type="match status" value="1"/>
</dbReference>
<keyword evidence="4 9" id="KW-0548">Nucleotidyltransferase</keyword>
<dbReference type="NCBIfam" id="TIGR00455">
    <property type="entry name" value="apsK"/>
    <property type="match status" value="1"/>
</dbReference>
<dbReference type="Gene3D" id="3.40.50.300">
    <property type="entry name" value="P-loop containing nucleotide triphosphate hydrolases"/>
    <property type="match status" value="1"/>
</dbReference>
<dbReference type="UniPathway" id="UPA00140">
    <property type="reaction ID" value="UER00204"/>
</dbReference>
<reference evidence="13 14" key="1">
    <citation type="journal article" date="2016" name="Nat. Commun.">
        <title>Thousands of microbial genomes shed light on interconnected biogeochemical processes in an aquifer system.</title>
        <authorList>
            <person name="Anantharaman K."/>
            <person name="Brown C.T."/>
            <person name="Hug L.A."/>
            <person name="Sharon I."/>
            <person name="Castelle C.J."/>
            <person name="Probst A.J."/>
            <person name="Thomas B.C."/>
            <person name="Singh A."/>
            <person name="Wilkins M.J."/>
            <person name="Karaoz U."/>
            <person name="Brodie E.L."/>
            <person name="Williams K.H."/>
            <person name="Hubbard S.S."/>
            <person name="Banfield J.F."/>
        </authorList>
    </citation>
    <scope>NUCLEOTIDE SEQUENCE [LARGE SCALE GENOMIC DNA]</scope>
</reference>
<evidence type="ECO:0000259" key="11">
    <source>
        <dbReference type="Pfam" id="PF01747"/>
    </source>
</evidence>
<dbReference type="Gene3D" id="3.10.400.10">
    <property type="entry name" value="Sulfate adenylyltransferase"/>
    <property type="match status" value="1"/>
</dbReference>
<feature type="active site" description="Phosphoserine intermediate" evidence="8">
    <location>
        <position position="482"/>
    </location>
</feature>
<accession>A0A1G2QYC9</accession>
<evidence type="ECO:0000256" key="6">
    <source>
        <dbReference type="ARBA" id="ARBA00022840"/>
    </source>
</evidence>
<dbReference type="PANTHER" id="PTHR42700:SF1">
    <property type="entry name" value="SULFATE ADENYLYLTRANSFERASE"/>
    <property type="match status" value="1"/>
</dbReference>
<comment type="catalytic activity">
    <reaction evidence="7 9">
        <text>sulfate + ATP + H(+) = adenosine 5'-phosphosulfate + diphosphate</text>
        <dbReference type="Rhea" id="RHEA:18133"/>
        <dbReference type="ChEBI" id="CHEBI:15378"/>
        <dbReference type="ChEBI" id="CHEBI:16189"/>
        <dbReference type="ChEBI" id="CHEBI:30616"/>
        <dbReference type="ChEBI" id="CHEBI:33019"/>
        <dbReference type="ChEBI" id="CHEBI:58243"/>
        <dbReference type="EC" id="2.7.7.4"/>
    </reaction>
</comment>
<dbReference type="GO" id="GO:0005524">
    <property type="term" value="F:ATP binding"/>
    <property type="evidence" value="ECO:0007669"/>
    <property type="project" value="UniProtKB-UniRule"/>
</dbReference>
<dbReference type="GO" id="GO:0070814">
    <property type="term" value="P:hydrogen sulfide biosynthetic process"/>
    <property type="evidence" value="ECO:0007669"/>
    <property type="project" value="UniProtKB-UniRule"/>
</dbReference>
<dbReference type="Pfam" id="PF01747">
    <property type="entry name" value="ATP-sulfurylase"/>
    <property type="match status" value="1"/>
</dbReference>
<dbReference type="InterPro" id="IPR050512">
    <property type="entry name" value="Sulf_AdTrans/APS_kinase"/>
</dbReference>
<comment type="similarity">
    <text evidence="8">Belongs to the APS kinase family.</text>
</comment>
<comment type="catalytic activity">
    <reaction evidence="1 8">
        <text>adenosine 5'-phosphosulfate + ATP = 3'-phosphoadenylyl sulfate + ADP + H(+)</text>
        <dbReference type="Rhea" id="RHEA:24152"/>
        <dbReference type="ChEBI" id="CHEBI:15378"/>
        <dbReference type="ChEBI" id="CHEBI:30616"/>
        <dbReference type="ChEBI" id="CHEBI:58243"/>
        <dbReference type="ChEBI" id="CHEBI:58339"/>
        <dbReference type="ChEBI" id="CHEBI:456216"/>
        <dbReference type="EC" id="2.7.1.25"/>
    </reaction>
</comment>
<feature type="domain" description="Sulphate adenylyltransferase catalytic" evidence="11">
    <location>
        <begin position="175"/>
        <end position="381"/>
    </location>
</feature>
<dbReference type="CDD" id="cd02027">
    <property type="entry name" value="APSK"/>
    <property type="match status" value="1"/>
</dbReference>
<dbReference type="EC" id="2.7.1.25" evidence="8"/>
<name>A0A1G2QYC9_9BACT</name>
<comment type="function">
    <text evidence="8">Catalyzes the synthesis of activated sulfate.</text>
</comment>
<evidence type="ECO:0000256" key="2">
    <source>
        <dbReference type="ARBA" id="ARBA00005048"/>
    </source>
</evidence>
<dbReference type="InterPro" id="IPR014729">
    <property type="entry name" value="Rossmann-like_a/b/a_fold"/>
</dbReference>
<dbReference type="GO" id="GO:0004020">
    <property type="term" value="F:adenylylsulfate kinase activity"/>
    <property type="evidence" value="ECO:0007669"/>
    <property type="project" value="UniProtKB-UniRule"/>
</dbReference>
<organism evidence="13 14">
    <name type="scientific">Candidatus Wildermuthbacteria bacterium RIFCSPHIGHO2_01_FULL_49_22b</name>
    <dbReference type="NCBI Taxonomy" id="1802448"/>
    <lineage>
        <taxon>Bacteria</taxon>
        <taxon>Candidatus Wildermuthiibacteriota</taxon>
    </lineage>
</organism>
<keyword evidence="8" id="KW-0418">Kinase</keyword>
<dbReference type="HAMAP" id="MF_00066">
    <property type="entry name" value="Sulf_adenylyltr"/>
    <property type="match status" value="1"/>
</dbReference>
<evidence type="ECO:0000256" key="8">
    <source>
        <dbReference type="HAMAP-Rule" id="MF_00065"/>
    </source>
</evidence>
<evidence type="ECO:0000256" key="3">
    <source>
        <dbReference type="ARBA" id="ARBA00022679"/>
    </source>
</evidence>
<dbReference type="SUPFAM" id="SSF88697">
    <property type="entry name" value="PUA domain-like"/>
    <property type="match status" value="1"/>
</dbReference>
<dbReference type="GO" id="GO:0004781">
    <property type="term" value="F:sulfate adenylyltransferase (ATP) activity"/>
    <property type="evidence" value="ECO:0007669"/>
    <property type="project" value="UniProtKB-UniRule"/>
</dbReference>
<dbReference type="Gene3D" id="3.40.50.620">
    <property type="entry name" value="HUPs"/>
    <property type="match status" value="1"/>
</dbReference>
<dbReference type="Proteomes" id="UP000178065">
    <property type="component" value="Unassembled WGS sequence"/>
</dbReference>
<keyword evidence="5 9" id="KW-0547">Nucleotide-binding</keyword>
<comment type="pathway">
    <text evidence="8">Sulfur metabolism; hydrogen sulfide biosynthesis; sulfite from sulfate: step 2/3.</text>
</comment>
<comment type="similarity">
    <text evidence="9">Belongs to the sulfate adenylyltransferase family.</text>
</comment>
<dbReference type="GO" id="GO:0010134">
    <property type="term" value="P:sulfate assimilation via adenylyl sulfate reduction"/>
    <property type="evidence" value="ECO:0007669"/>
    <property type="project" value="TreeGrafter"/>
</dbReference>
<feature type="domain" description="ATP-sulfurylase PUA-like" evidence="12">
    <location>
        <begin position="9"/>
        <end position="165"/>
    </location>
</feature>
<dbReference type="InterPro" id="IPR025980">
    <property type="entry name" value="ATP-Sase_PUA-like_dom"/>
</dbReference>
<dbReference type="InterPro" id="IPR002891">
    <property type="entry name" value="APS"/>
</dbReference>
<dbReference type="InterPro" id="IPR024951">
    <property type="entry name" value="Sulfurylase_cat_dom"/>
</dbReference>
<evidence type="ECO:0000259" key="12">
    <source>
        <dbReference type="Pfam" id="PF14306"/>
    </source>
</evidence>
<keyword evidence="6 9" id="KW-0067">ATP-binding</keyword>
<dbReference type="EC" id="2.7.7.4" evidence="9"/>
<sequence length="572" mass="65184">MRIMHSLSIPHGGTLVHSIASFQEHEEVLLRASQLPSLILDREQVKDVKSIARGLYSPLKGFLKKEDFESVVGEMRLTNGLVWSIPIVLDLTKEEAELVEGQTEILLKDEAGNPIALLRNGEAYSYDKEFFAQNVFGTLDQKHPGVESAYAMGPYLLGGEVLLLDNSRDYFPEHNFTPEETRAMFQERGWKSVVAFQTRNVPHLGHEFLQKTALEYADGLFVQPVIGEKKLADFKDEYILGAYEILIQKYYPRERTLLGILPLKMRYAGPREAVFHALVRKNFGCTHFIVGRDHAGVGNYYPPFAAQEIFEQFSREEIGVEILKFPEVVWRPSLQIHCFSNEAPEQDRVSFSGTRLRAYIAQKEQPPSWLLRPEVYNLLTQSYNVLVDATDKQPGNLNQKGFVLWLTGLYAAGKTTIADLVAEELQKRGYKIERLDGDAIREYLSRDLGFSKEDRDENIRRVGFVSRLLSRNGVGVITSFISPYRKEREEVRKSVENFIEVYCSAPLEVCEARDQQGLYKKARAGEIKEFTGISDPYEAPENPEIVLDTSGRHEKENAEKLVAYLQERGFIS</sequence>
<dbReference type="InterPro" id="IPR015947">
    <property type="entry name" value="PUA-like_sf"/>
</dbReference>
<dbReference type="EMBL" id="MHTT01000020">
    <property type="protein sequence ID" value="OHA65129.1"/>
    <property type="molecule type" value="Genomic_DNA"/>
</dbReference>
<dbReference type="NCBIfam" id="NF002059">
    <property type="entry name" value="PRK00889.1"/>
    <property type="match status" value="1"/>
</dbReference>
<gene>
    <name evidence="9" type="primary">sat</name>
    <name evidence="8" type="synonym">cysC</name>
    <name evidence="13" type="ORF">A2672_03180</name>
</gene>
<evidence type="ECO:0000256" key="1">
    <source>
        <dbReference type="ARBA" id="ARBA00001823"/>
    </source>
</evidence>
<keyword evidence="8" id="KW-0597">Phosphoprotein</keyword>
<dbReference type="PANTHER" id="PTHR42700">
    <property type="entry name" value="SULFATE ADENYLYLTRANSFERASE"/>
    <property type="match status" value="1"/>
</dbReference>
<dbReference type="STRING" id="1802448.A2672_03180"/>
<dbReference type="InterPro" id="IPR027417">
    <property type="entry name" value="P-loop_NTPase"/>
</dbReference>
<dbReference type="NCBIfam" id="NF003013">
    <property type="entry name" value="PRK03846.1"/>
    <property type="match status" value="1"/>
</dbReference>
<dbReference type="CDD" id="cd00517">
    <property type="entry name" value="ATPS"/>
    <property type="match status" value="1"/>
</dbReference>
<comment type="caution">
    <text evidence="13">The sequence shown here is derived from an EMBL/GenBank/DDBJ whole genome shotgun (WGS) entry which is preliminary data.</text>
</comment>
<dbReference type="SUPFAM" id="SSF52540">
    <property type="entry name" value="P-loop containing nucleoside triphosphate hydrolases"/>
    <property type="match status" value="1"/>
</dbReference>
<dbReference type="AlphaFoldDB" id="A0A1G2QYC9"/>
<evidence type="ECO:0000256" key="9">
    <source>
        <dbReference type="HAMAP-Rule" id="MF_00066"/>
    </source>
</evidence>
<dbReference type="InterPro" id="IPR020792">
    <property type="entry name" value="SO4_adenylyltransferase_pro"/>
</dbReference>
<dbReference type="InterPro" id="IPR002650">
    <property type="entry name" value="Sulphate_adenylyltransferase"/>
</dbReference>
<evidence type="ECO:0000256" key="7">
    <source>
        <dbReference type="ARBA" id="ARBA00049370"/>
    </source>
</evidence>
<dbReference type="HAMAP" id="MF_00065">
    <property type="entry name" value="Adenylyl_sulf_kinase"/>
    <property type="match status" value="1"/>
</dbReference>
<comment type="pathway">
    <text evidence="2 9">Sulfur metabolism; hydrogen sulfide biosynthesis; sulfite from sulfate: step 1/3.</text>
</comment>
<dbReference type="GO" id="GO:0005737">
    <property type="term" value="C:cytoplasm"/>
    <property type="evidence" value="ECO:0007669"/>
    <property type="project" value="TreeGrafter"/>
</dbReference>
<dbReference type="InterPro" id="IPR059117">
    <property type="entry name" value="APS_kinase_dom"/>
</dbReference>
<evidence type="ECO:0000256" key="5">
    <source>
        <dbReference type="ARBA" id="ARBA00022741"/>
    </source>
</evidence>
<evidence type="ECO:0000259" key="10">
    <source>
        <dbReference type="Pfam" id="PF01583"/>
    </source>
</evidence>
<dbReference type="Pfam" id="PF01583">
    <property type="entry name" value="APS_kinase"/>
    <property type="match status" value="1"/>
</dbReference>
<feature type="binding site" evidence="8">
    <location>
        <begin position="408"/>
        <end position="415"/>
    </location>
    <ligand>
        <name>ATP</name>
        <dbReference type="ChEBI" id="CHEBI:30616"/>
    </ligand>
</feature>
<evidence type="ECO:0000313" key="13">
    <source>
        <dbReference type="EMBL" id="OHA65129.1"/>
    </source>
</evidence>
<evidence type="ECO:0000313" key="14">
    <source>
        <dbReference type="Proteomes" id="UP000178065"/>
    </source>
</evidence>
<dbReference type="GO" id="GO:0019379">
    <property type="term" value="P:sulfate assimilation, phosphoadenylyl sulfate reduction by phosphoadenylyl-sulfate reductase (thioredoxin)"/>
    <property type="evidence" value="ECO:0007669"/>
    <property type="project" value="TreeGrafter"/>
</dbReference>
<dbReference type="NCBIfam" id="NF003166">
    <property type="entry name" value="PRK04149.1"/>
    <property type="match status" value="1"/>
</dbReference>
<keyword evidence="3 9" id="KW-0808">Transferase</keyword>
<dbReference type="Pfam" id="PF14306">
    <property type="entry name" value="PUA_2"/>
    <property type="match status" value="1"/>
</dbReference>